<feature type="compositionally biased region" description="Gly residues" evidence="1">
    <location>
        <begin position="333"/>
        <end position="347"/>
    </location>
</feature>
<dbReference type="InterPro" id="IPR011047">
    <property type="entry name" value="Quinoprotein_ADH-like_sf"/>
</dbReference>
<keyword evidence="4" id="KW-1185">Reference proteome</keyword>
<sequence length="690" mass="74514">MGPTSLTDLPNDVFLDIIEHLDTGRDVSHLGQAARRTHKLVEQHGWRAFVRRRFPSFADTDVSAEGLSWGVLAERYTYLDRCWDMRAVRFDLFSMQSRQRPVGTRGRGGGEGGGGGGPPRQAVGFQGVVDARNVAGEDREVVAWGAGEDLHVRWAARTKRTRRRSSSSSSSQGGGAAAAAARGERWASILGVDGNYSAGTGDVTALKLVDGGCHGPRVVVGRANGDVQVLSAADDAATFGRCTRRVVTLDERRVGANADAGARAGPGPGPTPPSISPGRLAVSCTEWQPASDVLAASRSSLLHLFRMPRDQDDADLERLCCHDLSHDLSGSNPGCGSGSGPGSGSGKHGSLVRDIKFLDSDRMAVALGGSSQPIQYGTIQPSGIVFESAVHSLLHGAATSVWALQPVGHRNSRHLVLSSWQDGTFRLLDARTPSAHDAIYRDNLQPYDAGPLLVYGTERFVAGKNNEPTLCFFDFRFPKPYFHSTAAPCSPFPPEPRVAASAPGPSDPNTDLDLNLATLQPVTSSSCHPGHRSRCPWHALSRTDPYRQDATVWLPDRRNPPNRVFSLAKASNASDTFYLGLRDAIAEAHLILAADLPPVPPHQPRQPRGSSAPQGWHVRPISVIKLAETGIGLRPRHSTHHPDAHARLPELFYRDENPSNKSLFEEAPPRSRLDSSLRRRAGVRSWRENS</sequence>
<name>A0A9P7N931_9HYPO</name>
<evidence type="ECO:0000313" key="3">
    <source>
        <dbReference type="EMBL" id="KAG6004980.1"/>
    </source>
</evidence>
<feature type="compositionally biased region" description="Basic and acidic residues" evidence="1">
    <location>
        <begin position="659"/>
        <end position="677"/>
    </location>
</feature>
<evidence type="ECO:0000259" key="2">
    <source>
        <dbReference type="PROSITE" id="PS50181"/>
    </source>
</evidence>
<feature type="domain" description="F-box" evidence="2">
    <location>
        <begin position="3"/>
        <end position="49"/>
    </location>
</feature>
<evidence type="ECO:0000313" key="4">
    <source>
        <dbReference type="Proteomes" id="UP000748025"/>
    </source>
</evidence>
<dbReference type="OrthoDB" id="1259151at2759"/>
<feature type="region of interest" description="Disordered" evidence="1">
    <location>
        <begin position="597"/>
        <end position="617"/>
    </location>
</feature>
<dbReference type="Proteomes" id="UP000748025">
    <property type="component" value="Unassembled WGS sequence"/>
</dbReference>
<accession>A0A9P7N931</accession>
<dbReference type="SUPFAM" id="SSF50998">
    <property type="entry name" value="Quinoprotein alcohol dehydrogenase-like"/>
    <property type="match status" value="1"/>
</dbReference>
<feature type="compositionally biased region" description="Gly residues" evidence="1">
    <location>
        <begin position="105"/>
        <end position="118"/>
    </location>
</feature>
<dbReference type="InterPro" id="IPR001810">
    <property type="entry name" value="F-box_dom"/>
</dbReference>
<gene>
    <name evidence="3" type="ORF">E4U43_000643</name>
</gene>
<dbReference type="EMBL" id="SRPW01001199">
    <property type="protein sequence ID" value="KAG6004980.1"/>
    <property type="molecule type" value="Genomic_DNA"/>
</dbReference>
<protein>
    <recommendedName>
        <fullName evidence="2">F-box domain-containing protein</fullName>
    </recommendedName>
</protein>
<proteinExistence type="predicted"/>
<evidence type="ECO:0000256" key="1">
    <source>
        <dbReference type="SAM" id="MobiDB-lite"/>
    </source>
</evidence>
<dbReference type="AlphaFoldDB" id="A0A9P7N931"/>
<feature type="compositionally biased region" description="Low complexity" evidence="1">
    <location>
        <begin position="166"/>
        <end position="179"/>
    </location>
</feature>
<feature type="region of interest" description="Disordered" evidence="1">
    <location>
        <begin position="659"/>
        <end position="690"/>
    </location>
</feature>
<organism evidence="3 4">
    <name type="scientific">Claviceps pusilla</name>
    <dbReference type="NCBI Taxonomy" id="123648"/>
    <lineage>
        <taxon>Eukaryota</taxon>
        <taxon>Fungi</taxon>
        <taxon>Dikarya</taxon>
        <taxon>Ascomycota</taxon>
        <taxon>Pezizomycotina</taxon>
        <taxon>Sordariomycetes</taxon>
        <taxon>Hypocreomycetidae</taxon>
        <taxon>Hypocreales</taxon>
        <taxon>Clavicipitaceae</taxon>
        <taxon>Claviceps</taxon>
    </lineage>
</organism>
<comment type="caution">
    <text evidence="3">The sequence shown here is derived from an EMBL/GenBank/DDBJ whole genome shotgun (WGS) entry which is preliminary data.</text>
</comment>
<reference evidence="3" key="1">
    <citation type="journal article" date="2020" name="bioRxiv">
        <title>Whole genome comparisons of ergot fungi reveals the divergence and evolution of species within the genus Claviceps are the result of varying mechanisms driving genome evolution and host range expansion.</title>
        <authorList>
            <person name="Wyka S.A."/>
            <person name="Mondo S.J."/>
            <person name="Liu M."/>
            <person name="Dettman J."/>
            <person name="Nalam V."/>
            <person name="Broders K.D."/>
        </authorList>
    </citation>
    <scope>NUCLEOTIDE SEQUENCE</scope>
    <source>
        <strain evidence="3">CCC 602</strain>
    </source>
</reference>
<feature type="region of interest" description="Disordered" evidence="1">
    <location>
        <begin position="331"/>
        <end position="350"/>
    </location>
</feature>
<dbReference type="PROSITE" id="PS50181">
    <property type="entry name" value="FBOX"/>
    <property type="match status" value="1"/>
</dbReference>
<feature type="region of interest" description="Disordered" evidence="1">
    <location>
        <begin position="157"/>
        <end position="179"/>
    </location>
</feature>
<feature type="region of interest" description="Disordered" evidence="1">
    <location>
        <begin position="99"/>
        <end position="121"/>
    </location>
</feature>